<feature type="domain" description="Glycosyl transferase family 1" evidence="2">
    <location>
        <begin position="189"/>
        <end position="347"/>
    </location>
</feature>
<dbReference type="Gene3D" id="3.40.50.2000">
    <property type="entry name" value="Glycogen Phosphorylase B"/>
    <property type="match status" value="2"/>
</dbReference>
<dbReference type="InterPro" id="IPR028098">
    <property type="entry name" value="Glyco_trans_4-like_N"/>
</dbReference>
<dbReference type="SUPFAM" id="SSF53756">
    <property type="entry name" value="UDP-Glycosyltransferase/glycogen phosphorylase"/>
    <property type="match status" value="1"/>
</dbReference>
<reference evidence="4" key="1">
    <citation type="journal article" date="2017" name="Carbohydr. Res.">
        <title>Structure and gene cluster of the O-antigen of Escherichia albertii O1 resembling the O-antigen of Pseudomonas aeruginosa O5.</title>
        <authorList>
            <person name="Zheng H."/>
            <person name="Shashkov A.S."/>
            <person name="Xiong Y."/>
            <person name="Naumenko O.I."/>
            <person name="Wang H."/>
            <person name="Senchenkova S.N."/>
            <person name="Wang J."/>
            <person name="Knirel Y.A."/>
        </authorList>
    </citation>
    <scope>NUCLEOTIDE SEQUENCE</scope>
    <source>
        <strain evidence="4">SP140089</strain>
    </source>
</reference>
<dbReference type="Pfam" id="PF13439">
    <property type="entry name" value="Glyco_transf_4"/>
    <property type="match status" value="1"/>
</dbReference>
<protein>
    <submittedName>
        <fullName evidence="4">Glycosyltransferase group I</fullName>
    </submittedName>
</protein>
<dbReference type="AlphaFoldDB" id="A0A1X9P8P5"/>
<evidence type="ECO:0000259" key="2">
    <source>
        <dbReference type="Pfam" id="PF00534"/>
    </source>
</evidence>
<dbReference type="PANTHER" id="PTHR46401">
    <property type="entry name" value="GLYCOSYLTRANSFERASE WBBK-RELATED"/>
    <property type="match status" value="1"/>
</dbReference>
<organism evidence="4">
    <name type="scientific">Escherichia albertii</name>
    <dbReference type="NCBI Taxonomy" id="208962"/>
    <lineage>
        <taxon>Bacteria</taxon>
        <taxon>Pseudomonadati</taxon>
        <taxon>Pseudomonadota</taxon>
        <taxon>Gammaproteobacteria</taxon>
        <taxon>Enterobacterales</taxon>
        <taxon>Enterobacteriaceae</taxon>
        <taxon>Escherichia</taxon>
    </lineage>
</organism>
<dbReference type="CDD" id="cd03794">
    <property type="entry name" value="GT4_WbuB-like"/>
    <property type="match status" value="1"/>
</dbReference>
<evidence type="ECO:0000259" key="3">
    <source>
        <dbReference type="Pfam" id="PF13439"/>
    </source>
</evidence>
<feature type="domain" description="Glycosyltransferase subfamily 4-like N-terminal" evidence="3">
    <location>
        <begin position="25"/>
        <end position="169"/>
    </location>
</feature>
<dbReference type="GO" id="GO:0016757">
    <property type="term" value="F:glycosyltransferase activity"/>
    <property type="evidence" value="ECO:0007669"/>
    <property type="project" value="InterPro"/>
</dbReference>
<evidence type="ECO:0000256" key="1">
    <source>
        <dbReference type="ARBA" id="ARBA00022679"/>
    </source>
</evidence>
<dbReference type="Pfam" id="PF00534">
    <property type="entry name" value="Glycos_transf_1"/>
    <property type="match status" value="1"/>
</dbReference>
<dbReference type="PANTHER" id="PTHR46401:SF2">
    <property type="entry name" value="GLYCOSYLTRANSFERASE WBBK-RELATED"/>
    <property type="match status" value="1"/>
</dbReference>
<proteinExistence type="predicted"/>
<evidence type="ECO:0000313" key="4">
    <source>
        <dbReference type="EMBL" id="ARO72891.1"/>
    </source>
</evidence>
<name>A0A1X9P8P5_ESCAL</name>
<keyword evidence="1 4" id="KW-0808">Transferase</keyword>
<dbReference type="EMBL" id="KY574558">
    <property type="protein sequence ID" value="ARO72891.1"/>
    <property type="molecule type" value="Genomic_DNA"/>
</dbReference>
<dbReference type="InterPro" id="IPR001296">
    <property type="entry name" value="Glyco_trans_1"/>
</dbReference>
<accession>A0A1X9P8P5</accession>
<sequence length="372" mass="42114">MMHNIFVVHLTSAHSRFDTRIYLKQCRSLSKHGFNVSLVVADGKGDSDINNIYIYDVGLSKNRFERIRKAPRRIYKKALDLDADIYHLHDPELIPIGIKLSKLGKIVIFDAHEDIPKQLLGKPYLNKVSKLLASKTFSLYERWACRKFNAVISATPAIRDKYLSAGIPSIDVNNYPLIGELLIDDTINWSLRDKQIAYVGEVSQIRGILQVVKAMEYTNFQTRLKLAGEFNERGLEKIVRCEKGWGNIDSVGFIEREGVKELLSRSMAGLVTFLPSPNHIDAQPNKMFEYMSSGLPVIGSNFPLWREIIEGNNCGLCVDPLDPLSIAQAIDYITTHPEESAQMGRNGLQAVKEKYNWAIEESKLIALYKSLI</sequence>
<dbReference type="GO" id="GO:0009103">
    <property type="term" value="P:lipopolysaccharide biosynthetic process"/>
    <property type="evidence" value="ECO:0007669"/>
    <property type="project" value="TreeGrafter"/>
</dbReference>